<dbReference type="Proteomes" id="UP001156856">
    <property type="component" value="Unassembled WGS sequence"/>
</dbReference>
<evidence type="ECO:0000313" key="1">
    <source>
        <dbReference type="EMBL" id="GEP07706.1"/>
    </source>
</evidence>
<dbReference type="EMBL" id="BJZU01000176">
    <property type="protein sequence ID" value="GEP07706.1"/>
    <property type="molecule type" value="Genomic_DNA"/>
</dbReference>
<evidence type="ECO:0000313" key="2">
    <source>
        <dbReference type="EMBL" id="GLS62252.1"/>
    </source>
</evidence>
<evidence type="ECO:0000313" key="4">
    <source>
        <dbReference type="Proteomes" id="UP001156856"/>
    </source>
</evidence>
<reference evidence="2" key="4">
    <citation type="submission" date="2023-01" db="EMBL/GenBank/DDBJ databases">
        <title>Draft genome sequence of Methylobacterium oxalidis strain NBRC 107715.</title>
        <authorList>
            <person name="Sun Q."/>
            <person name="Mori K."/>
        </authorList>
    </citation>
    <scope>NUCLEOTIDE SEQUENCE</scope>
    <source>
        <strain evidence="2">NBRC 107715</strain>
    </source>
</reference>
<dbReference type="AlphaFoldDB" id="A0A512JCN5"/>
<keyword evidence="4" id="KW-1185">Reference proteome</keyword>
<organism evidence="1 3">
    <name type="scientific">Methylobacterium oxalidis</name>
    <dbReference type="NCBI Taxonomy" id="944322"/>
    <lineage>
        <taxon>Bacteria</taxon>
        <taxon>Pseudomonadati</taxon>
        <taxon>Pseudomonadota</taxon>
        <taxon>Alphaproteobacteria</taxon>
        <taxon>Hyphomicrobiales</taxon>
        <taxon>Methylobacteriaceae</taxon>
        <taxon>Methylobacterium</taxon>
    </lineage>
</organism>
<dbReference type="RefSeq" id="WP_280525367.1">
    <property type="nucleotide sequence ID" value="NZ_BJZU01000176.1"/>
</dbReference>
<gene>
    <name evidence="2" type="ORF">GCM10007888_06330</name>
    <name evidence="1" type="ORF">MOX02_57440</name>
</gene>
<reference evidence="2" key="1">
    <citation type="journal article" date="2014" name="Int. J. Syst. Evol. Microbiol.">
        <title>Complete genome of a new Firmicutes species belonging to the dominant human colonic microbiota ('Ruminococcus bicirculans') reveals two chromosomes and a selective capacity to utilize plant glucans.</title>
        <authorList>
            <consortium name="NISC Comparative Sequencing Program"/>
            <person name="Wegmann U."/>
            <person name="Louis P."/>
            <person name="Goesmann A."/>
            <person name="Henrissat B."/>
            <person name="Duncan S.H."/>
            <person name="Flint H.J."/>
        </authorList>
    </citation>
    <scope>NUCLEOTIDE SEQUENCE</scope>
    <source>
        <strain evidence="2">NBRC 107715</strain>
    </source>
</reference>
<name>A0A512JCN5_9HYPH</name>
<evidence type="ECO:0000313" key="3">
    <source>
        <dbReference type="Proteomes" id="UP000321960"/>
    </source>
</evidence>
<dbReference type="EMBL" id="BSPK01000007">
    <property type="protein sequence ID" value="GLS62252.1"/>
    <property type="molecule type" value="Genomic_DNA"/>
</dbReference>
<accession>A0A512JCN5</accession>
<proteinExistence type="predicted"/>
<dbReference type="Proteomes" id="UP000321960">
    <property type="component" value="Unassembled WGS sequence"/>
</dbReference>
<sequence>MYLALFLIMRFVMKRQAGAFGLADLLVVVLIADVSQNAFAHE</sequence>
<reference evidence="1 3" key="3">
    <citation type="submission" date="2019-07" db="EMBL/GenBank/DDBJ databases">
        <title>Whole genome shotgun sequence of Methylobacterium oxalidis NBRC 107715.</title>
        <authorList>
            <person name="Hosoyama A."/>
            <person name="Uohara A."/>
            <person name="Ohji S."/>
            <person name="Ichikawa N."/>
        </authorList>
    </citation>
    <scope>NUCLEOTIDE SEQUENCE [LARGE SCALE GENOMIC DNA]</scope>
    <source>
        <strain evidence="1 3">NBRC 107715</strain>
    </source>
</reference>
<reference evidence="4" key="2">
    <citation type="journal article" date="2019" name="Int. J. Syst. Evol. Microbiol.">
        <title>The Global Catalogue of Microorganisms (GCM) 10K type strain sequencing project: providing services to taxonomists for standard genome sequencing and annotation.</title>
        <authorList>
            <consortium name="The Broad Institute Genomics Platform"/>
            <consortium name="The Broad Institute Genome Sequencing Center for Infectious Disease"/>
            <person name="Wu L."/>
            <person name="Ma J."/>
        </authorList>
    </citation>
    <scope>NUCLEOTIDE SEQUENCE [LARGE SCALE GENOMIC DNA]</scope>
    <source>
        <strain evidence="4">NBRC 107715</strain>
    </source>
</reference>
<comment type="caution">
    <text evidence="1">The sequence shown here is derived from an EMBL/GenBank/DDBJ whole genome shotgun (WGS) entry which is preliminary data.</text>
</comment>
<protein>
    <submittedName>
        <fullName evidence="1">Uncharacterized protein</fullName>
    </submittedName>
</protein>